<sequence>MKTPKAPMLRHHLGIAWPGNDDPDQAMLEVYENAGLTEGADFTIHPTFGALLTEAGKVRFHERFPWLNQKAPSIAELRETEEGRMLLLQAGIHEERDYSKRKRTPRKPKP</sequence>
<evidence type="ECO:0000313" key="3">
    <source>
        <dbReference type="Proteomes" id="UP001139516"/>
    </source>
</evidence>
<dbReference type="Proteomes" id="UP001139516">
    <property type="component" value="Unassembled WGS sequence"/>
</dbReference>
<evidence type="ECO:0000256" key="1">
    <source>
        <dbReference type="SAM" id="MobiDB-lite"/>
    </source>
</evidence>
<proteinExistence type="predicted"/>
<gene>
    <name evidence="2" type="ORF">M0638_07690</name>
</gene>
<dbReference type="RefSeq" id="WP_248666384.1">
    <property type="nucleotide sequence ID" value="NZ_JALPRX010000029.1"/>
</dbReference>
<feature type="region of interest" description="Disordered" evidence="1">
    <location>
        <begin position="90"/>
        <end position="110"/>
    </location>
</feature>
<protein>
    <submittedName>
        <fullName evidence="2">Uncharacterized protein</fullName>
    </submittedName>
</protein>
<dbReference type="AlphaFoldDB" id="A0A9X2BT55"/>
<dbReference type="EMBL" id="JALPRX010000029">
    <property type="protein sequence ID" value="MCK8784258.1"/>
    <property type="molecule type" value="Genomic_DNA"/>
</dbReference>
<evidence type="ECO:0000313" key="2">
    <source>
        <dbReference type="EMBL" id="MCK8784258.1"/>
    </source>
</evidence>
<reference evidence="2" key="1">
    <citation type="submission" date="2022-04" db="EMBL/GenBank/DDBJ databases">
        <title>Roseomonas acroporae sp. nov., isolated from coral Acropora digitifera.</title>
        <authorList>
            <person name="Sun H."/>
        </authorList>
    </citation>
    <scope>NUCLEOTIDE SEQUENCE</scope>
    <source>
        <strain evidence="2">NAR14</strain>
    </source>
</reference>
<name>A0A9X2BT55_9PROT</name>
<feature type="compositionally biased region" description="Basic residues" evidence="1">
    <location>
        <begin position="99"/>
        <end position="110"/>
    </location>
</feature>
<keyword evidence="3" id="KW-1185">Reference proteome</keyword>
<comment type="caution">
    <text evidence="2">The sequence shown here is derived from an EMBL/GenBank/DDBJ whole genome shotgun (WGS) entry which is preliminary data.</text>
</comment>
<organism evidence="2 3">
    <name type="scientific">Roseomonas acroporae</name>
    <dbReference type="NCBI Taxonomy" id="2937791"/>
    <lineage>
        <taxon>Bacteria</taxon>
        <taxon>Pseudomonadati</taxon>
        <taxon>Pseudomonadota</taxon>
        <taxon>Alphaproteobacteria</taxon>
        <taxon>Acetobacterales</taxon>
        <taxon>Roseomonadaceae</taxon>
        <taxon>Roseomonas</taxon>
    </lineage>
</organism>
<accession>A0A9X2BT55</accession>